<dbReference type="SMART" id="SM01049">
    <property type="entry name" value="Cache_2"/>
    <property type="match status" value="1"/>
</dbReference>
<evidence type="ECO:0000256" key="3">
    <source>
        <dbReference type="ARBA" id="ARBA00022519"/>
    </source>
</evidence>
<evidence type="ECO:0000256" key="5">
    <source>
        <dbReference type="ARBA" id="ARBA00022989"/>
    </source>
</evidence>
<dbReference type="EMBL" id="FNYH01000006">
    <property type="protein sequence ID" value="SEI63762.1"/>
    <property type="molecule type" value="Genomic_DNA"/>
</dbReference>
<dbReference type="Pfam" id="PF17200">
    <property type="entry name" value="sCache_2"/>
    <property type="match status" value="1"/>
</dbReference>
<dbReference type="GO" id="GO:0006935">
    <property type="term" value="P:chemotaxis"/>
    <property type="evidence" value="ECO:0007669"/>
    <property type="project" value="InterPro"/>
</dbReference>
<evidence type="ECO:0000256" key="4">
    <source>
        <dbReference type="ARBA" id="ARBA00022692"/>
    </source>
</evidence>
<evidence type="ECO:0000256" key="10">
    <source>
        <dbReference type="SAM" id="Phobius"/>
    </source>
</evidence>
<dbReference type="Proteomes" id="UP000242999">
    <property type="component" value="Unassembled WGS sequence"/>
</dbReference>
<sequence length="534" mass="59160">MLDILRNFAIQTRLRVIVGLAILMCILLVALTLTEYRKSILEEKYLKIQQLVQMAKNTLVGLHQAGASDREVIAAAAKMTFSYQGEENYIWIADLQGNIIYHPMVNHTNEQNVKSQTFYKRLIQQANQEGQGFSQYDWPKPGQAQALPKLTYLMTDANKGWIYAAGIYLDDVEKQIERVILKVVVILVPLTLTMLLLSIWIAASIKKPLKQTLVLLDNIARGEGDLTQRLPVEGKDELARFASLFNHFVQRMQALVSQSHVTARELAQAAEELTRVTQGSQSTLHSQSQQTDQVAVAMHQMSLAIHEIAENSGHAAHIVQNSQTLTDQGHRCLQTTLERLQALMQSVTQTRTGIGQLRQAADNIVGILDVIGGVAEQTNLLALNAAIEAARAGEHGRGFAVVADEVRSLAASTQESTGKIQTLIDTLLHQVQEADQSMQLSYKQVQATNEDAQQTYQALQEVGQAVKAINEIGLQIATATEEQSATAEEINQNLLRINQLSDHTLNGAQEVNQASQDLAQLAETLDMSIRRFKY</sequence>
<dbReference type="InterPro" id="IPR033480">
    <property type="entry name" value="sCache_2"/>
</dbReference>
<keyword evidence="7 9" id="KW-0807">Transducer</keyword>
<evidence type="ECO:0000256" key="9">
    <source>
        <dbReference type="PROSITE-ProRule" id="PRU00284"/>
    </source>
</evidence>
<evidence type="ECO:0000259" key="12">
    <source>
        <dbReference type="PROSITE" id="PS50192"/>
    </source>
</evidence>
<dbReference type="Pfam" id="PF00672">
    <property type="entry name" value="HAMP"/>
    <property type="match status" value="1"/>
</dbReference>
<evidence type="ECO:0000256" key="2">
    <source>
        <dbReference type="ARBA" id="ARBA00022475"/>
    </source>
</evidence>
<dbReference type="InterPro" id="IPR003660">
    <property type="entry name" value="HAMP_dom"/>
</dbReference>
<dbReference type="PROSITE" id="PS50192">
    <property type="entry name" value="T_SNARE"/>
    <property type="match status" value="1"/>
</dbReference>
<dbReference type="Gene3D" id="3.30.450.20">
    <property type="entry name" value="PAS domain"/>
    <property type="match status" value="1"/>
</dbReference>
<dbReference type="InterPro" id="IPR000727">
    <property type="entry name" value="T_SNARE_dom"/>
</dbReference>
<dbReference type="PANTHER" id="PTHR32089:SF119">
    <property type="entry name" value="METHYL-ACCEPTING CHEMOTAXIS PROTEIN CTPL"/>
    <property type="match status" value="1"/>
</dbReference>
<organism evidence="14 15">
    <name type="scientific">Allopseudospirillum japonicum</name>
    <dbReference type="NCBI Taxonomy" id="64971"/>
    <lineage>
        <taxon>Bacteria</taxon>
        <taxon>Pseudomonadati</taxon>
        <taxon>Pseudomonadota</taxon>
        <taxon>Gammaproteobacteria</taxon>
        <taxon>Oceanospirillales</taxon>
        <taxon>Oceanospirillaceae</taxon>
        <taxon>Allopseudospirillum</taxon>
    </lineage>
</organism>
<evidence type="ECO:0000259" key="11">
    <source>
        <dbReference type="PROSITE" id="PS50111"/>
    </source>
</evidence>
<evidence type="ECO:0000313" key="15">
    <source>
        <dbReference type="Proteomes" id="UP000242999"/>
    </source>
</evidence>
<comment type="subcellular location">
    <subcellularLocation>
        <location evidence="1">Cell inner membrane</location>
        <topology evidence="1">Multi-pass membrane protein</topology>
    </subcellularLocation>
</comment>
<keyword evidence="4 10" id="KW-0812">Transmembrane</keyword>
<dbReference type="GO" id="GO:0007165">
    <property type="term" value="P:signal transduction"/>
    <property type="evidence" value="ECO:0007669"/>
    <property type="project" value="UniProtKB-KW"/>
</dbReference>
<comment type="similarity">
    <text evidence="8">Belongs to the methyl-accepting chemotaxis (MCP) protein family.</text>
</comment>
<evidence type="ECO:0000256" key="8">
    <source>
        <dbReference type="ARBA" id="ARBA00029447"/>
    </source>
</evidence>
<feature type="transmembrane region" description="Helical" evidence="10">
    <location>
        <begin position="12"/>
        <end position="34"/>
    </location>
</feature>
<accession>A0A1H6SJX8</accession>
<dbReference type="FunFam" id="1.10.287.950:FF:000001">
    <property type="entry name" value="Methyl-accepting chemotaxis sensory transducer"/>
    <property type="match status" value="1"/>
</dbReference>
<keyword evidence="6 10" id="KW-0472">Membrane</keyword>
<protein>
    <submittedName>
        <fullName evidence="14">Methyl-accepting chemotaxis protein</fullName>
    </submittedName>
</protein>
<dbReference type="AlphaFoldDB" id="A0A1H6SJX8"/>
<dbReference type="SUPFAM" id="SSF58104">
    <property type="entry name" value="Methyl-accepting chemotaxis protein (MCP) signaling domain"/>
    <property type="match status" value="1"/>
</dbReference>
<dbReference type="InterPro" id="IPR004089">
    <property type="entry name" value="MCPsignal_dom"/>
</dbReference>
<proteinExistence type="inferred from homology"/>
<evidence type="ECO:0000256" key="6">
    <source>
        <dbReference type="ARBA" id="ARBA00023136"/>
    </source>
</evidence>
<evidence type="ECO:0000256" key="7">
    <source>
        <dbReference type="ARBA" id="ARBA00023224"/>
    </source>
</evidence>
<keyword evidence="2" id="KW-1003">Cell membrane</keyword>
<dbReference type="RefSeq" id="WP_177166822.1">
    <property type="nucleotide sequence ID" value="NZ_FNYH01000006.1"/>
</dbReference>
<keyword evidence="15" id="KW-1185">Reference proteome</keyword>
<dbReference type="PROSITE" id="PS50885">
    <property type="entry name" value="HAMP"/>
    <property type="match status" value="1"/>
</dbReference>
<evidence type="ECO:0000256" key="1">
    <source>
        <dbReference type="ARBA" id="ARBA00004429"/>
    </source>
</evidence>
<reference evidence="15" key="1">
    <citation type="submission" date="2016-10" db="EMBL/GenBank/DDBJ databases">
        <authorList>
            <person name="Varghese N."/>
            <person name="Submissions S."/>
        </authorList>
    </citation>
    <scope>NUCLEOTIDE SEQUENCE [LARGE SCALE GENOMIC DNA]</scope>
    <source>
        <strain evidence="15">DSM 7165</strain>
    </source>
</reference>
<dbReference type="SMART" id="SM00304">
    <property type="entry name" value="HAMP"/>
    <property type="match status" value="1"/>
</dbReference>
<dbReference type="GO" id="GO:0005886">
    <property type="term" value="C:plasma membrane"/>
    <property type="evidence" value="ECO:0007669"/>
    <property type="project" value="UniProtKB-SubCell"/>
</dbReference>
<dbReference type="CDD" id="cd06225">
    <property type="entry name" value="HAMP"/>
    <property type="match status" value="1"/>
</dbReference>
<gene>
    <name evidence="14" type="ORF">SAMN05421831_10636</name>
</gene>
<feature type="transmembrane region" description="Helical" evidence="10">
    <location>
        <begin position="179"/>
        <end position="203"/>
    </location>
</feature>
<evidence type="ECO:0000313" key="14">
    <source>
        <dbReference type="EMBL" id="SEI63762.1"/>
    </source>
</evidence>
<keyword evidence="3" id="KW-0997">Cell inner membrane</keyword>
<dbReference type="Gene3D" id="1.10.287.950">
    <property type="entry name" value="Methyl-accepting chemotaxis protein"/>
    <property type="match status" value="1"/>
</dbReference>
<dbReference type="PRINTS" id="PR00260">
    <property type="entry name" value="CHEMTRNSDUCR"/>
</dbReference>
<dbReference type="Pfam" id="PF00015">
    <property type="entry name" value="MCPsignal"/>
    <property type="match status" value="1"/>
</dbReference>
<dbReference type="CDD" id="cd11386">
    <property type="entry name" value="MCP_signal"/>
    <property type="match status" value="1"/>
</dbReference>
<feature type="domain" description="Methyl-accepting transducer" evidence="11">
    <location>
        <begin position="262"/>
        <end position="498"/>
    </location>
</feature>
<dbReference type="SMART" id="SM00283">
    <property type="entry name" value="MA"/>
    <property type="match status" value="1"/>
</dbReference>
<dbReference type="GO" id="GO:0004888">
    <property type="term" value="F:transmembrane signaling receptor activity"/>
    <property type="evidence" value="ECO:0007669"/>
    <property type="project" value="InterPro"/>
</dbReference>
<keyword evidence="5 10" id="KW-1133">Transmembrane helix</keyword>
<feature type="domain" description="HAMP" evidence="13">
    <location>
        <begin position="203"/>
        <end position="257"/>
    </location>
</feature>
<dbReference type="PROSITE" id="PS50111">
    <property type="entry name" value="CHEMOTAXIS_TRANSDUC_2"/>
    <property type="match status" value="1"/>
</dbReference>
<evidence type="ECO:0000259" key="13">
    <source>
        <dbReference type="PROSITE" id="PS50885"/>
    </source>
</evidence>
<dbReference type="InterPro" id="IPR004090">
    <property type="entry name" value="Chemotax_Me-accpt_rcpt"/>
</dbReference>
<dbReference type="PANTHER" id="PTHR32089">
    <property type="entry name" value="METHYL-ACCEPTING CHEMOTAXIS PROTEIN MCPB"/>
    <property type="match status" value="1"/>
</dbReference>
<dbReference type="STRING" id="64971.SAMN05421831_10636"/>
<name>A0A1H6SJX8_9GAMM</name>
<feature type="domain" description="T-SNARE coiled-coil homology" evidence="12">
    <location>
        <begin position="449"/>
        <end position="494"/>
    </location>
</feature>